<dbReference type="EMBL" id="SSOA01000008">
    <property type="protein sequence ID" value="THF48580.1"/>
    <property type="molecule type" value="Genomic_DNA"/>
</dbReference>
<protein>
    <submittedName>
        <fullName evidence="1">Glycosyltransferase family 4 protein</fullName>
    </submittedName>
</protein>
<dbReference type="Pfam" id="PF13692">
    <property type="entry name" value="Glyco_trans_1_4"/>
    <property type="match status" value="1"/>
</dbReference>
<dbReference type="AlphaFoldDB" id="A0A4S3ZSL7"/>
<reference evidence="1 2" key="1">
    <citation type="submission" date="2019-04" db="EMBL/GenBank/DDBJ databases">
        <title>Rhizobium terrae sp. nov., isolated from a paddy soil.</title>
        <authorList>
            <person name="Lin S.-Y."/>
            <person name="Hameed A."/>
            <person name="Huang H.-I."/>
            <person name="Young C.-C."/>
        </authorList>
    </citation>
    <scope>NUCLEOTIDE SEQUENCE [LARGE SCALE GENOMIC DNA]</scope>
    <source>
        <strain evidence="1 2">CC-HIH110</strain>
    </source>
</reference>
<evidence type="ECO:0000313" key="2">
    <source>
        <dbReference type="Proteomes" id="UP000310754"/>
    </source>
</evidence>
<dbReference type="PANTHER" id="PTHR12526">
    <property type="entry name" value="GLYCOSYLTRANSFERASE"/>
    <property type="match status" value="1"/>
</dbReference>
<dbReference type="CDD" id="cd03801">
    <property type="entry name" value="GT4_PimA-like"/>
    <property type="match status" value="1"/>
</dbReference>
<accession>A0A4S3ZSL7</accession>
<keyword evidence="2" id="KW-1185">Reference proteome</keyword>
<organism evidence="1 2">
    <name type="scientific">Allorhizobium terrae</name>
    <dbReference type="NCBI Taxonomy" id="1848972"/>
    <lineage>
        <taxon>Bacteria</taxon>
        <taxon>Pseudomonadati</taxon>
        <taxon>Pseudomonadota</taxon>
        <taxon>Alphaproteobacteria</taxon>
        <taxon>Hyphomicrobiales</taxon>
        <taxon>Rhizobiaceae</taxon>
        <taxon>Rhizobium/Agrobacterium group</taxon>
        <taxon>Allorhizobium</taxon>
    </lineage>
</organism>
<keyword evidence="1" id="KW-0808">Transferase</keyword>
<comment type="caution">
    <text evidence="1">The sequence shown here is derived from an EMBL/GenBank/DDBJ whole genome shotgun (WGS) entry which is preliminary data.</text>
</comment>
<dbReference type="Proteomes" id="UP000310754">
    <property type="component" value="Unassembled WGS sequence"/>
</dbReference>
<dbReference type="GO" id="GO:0016740">
    <property type="term" value="F:transferase activity"/>
    <property type="evidence" value="ECO:0007669"/>
    <property type="project" value="UniProtKB-KW"/>
</dbReference>
<sequence>MHFVFMHPTGNGYTPASPLNKPMGGTESAVVYLSAALARAGAKVTLLNNPQVEAVIDGVHLVPNDKIKPGLIDRCDALVVVSTAVGSRIRASFGNKVPLLLWCHLDTDQPFIGALREEKERQAWNAYVMVSQWQASKFVGHFGLEAERTHVIGNAVSPAFLDLPPTPAWFEAGQAPTLFYASTPYRGLDMLLQCFPSIRARVPDVRLKIHSSMGIYGVGAASDGFRYLYELARGLDGVDYVGPVSQPELALSLQSAAALAYPTSFEETSCITVMEAMAAGADVLTTNKGALPETLHGFGYMLNSEDLKNEFGTQNMLANTFIEMVVHSLTQARENPVEAGLKRKARMEFVRENYLWDRRAHQWMALVEQLSSQKRAASRR</sequence>
<gene>
    <name evidence="1" type="ORF">E6C51_14490</name>
</gene>
<dbReference type="Gene3D" id="3.40.50.2000">
    <property type="entry name" value="Glycogen Phosphorylase B"/>
    <property type="match status" value="2"/>
</dbReference>
<evidence type="ECO:0000313" key="1">
    <source>
        <dbReference type="EMBL" id="THF48580.1"/>
    </source>
</evidence>
<name>A0A4S3ZSL7_9HYPH</name>
<dbReference type="SUPFAM" id="SSF53756">
    <property type="entry name" value="UDP-Glycosyltransferase/glycogen phosphorylase"/>
    <property type="match status" value="1"/>
</dbReference>
<proteinExistence type="predicted"/>